<keyword evidence="2" id="KW-0175">Coiled coil</keyword>
<dbReference type="PROSITE" id="PS50003">
    <property type="entry name" value="PH_DOMAIN"/>
    <property type="match status" value="1"/>
</dbReference>
<feature type="coiled-coil region" evidence="2">
    <location>
        <begin position="873"/>
        <end position="939"/>
    </location>
</feature>
<evidence type="ECO:0000256" key="3">
    <source>
        <dbReference type="SAM" id="MobiDB-lite"/>
    </source>
</evidence>
<dbReference type="InterPro" id="IPR046868">
    <property type="entry name" value="BAR_4"/>
</dbReference>
<organism evidence="5 6">
    <name type="scientific">Sporothrix stenoceras</name>
    <dbReference type="NCBI Taxonomy" id="5173"/>
    <lineage>
        <taxon>Eukaryota</taxon>
        <taxon>Fungi</taxon>
        <taxon>Dikarya</taxon>
        <taxon>Ascomycota</taxon>
        <taxon>Pezizomycotina</taxon>
        <taxon>Sordariomycetes</taxon>
        <taxon>Sordariomycetidae</taxon>
        <taxon>Ophiostomatales</taxon>
        <taxon>Ophiostomataceae</taxon>
        <taxon>Sporothrix</taxon>
    </lineage>
</organism>
<dbReference type="Gene3D" id="2.30.29.30">
    <property type="entry name" value="Pleckstrin-homology domain (PH domain)/Phosphotyrosine-binding domain (PTB)"/>
    <property type="match status" value="1"/>
</dbReference>
<feature type="compositionally biased region" description="Low complexity" evidence="3">
    <location>
        <begin position="34"/>
        <end position="53"/>
    </location>
</feature>
<dbReference type="CDD" id="cd13311">
    <property type="entry name" value="PH_Slm1"/>
    <property type="match status" value="1"/>
</dbReference>
<gene>
    <name evidence="5" type="primary">SLM2</name>
    <name evidence="5" type="ORF">Sste5346_002230</name>
</gene>
<dbReference type="Pfam" id="PF20399">
    <property type="entry name" value="PH_20"/>
    <property type="match status" value="1"/>
</dbReference>
<feature type="region of interest" description="Disordered" evidence="3">
    <location>
        <begin position="611"/>
        <end position="650"/>
    </location>
</feature>
<feature type="compositionally biased region" description="Low complexity" evidence="3">
    <location>
        <begin position="998"/>
        <end position="1007"/>
    </location>
</feature>
<evidence type="ECO:0000313" key="5">
    <source>
        <dbReference type="EMBL" id="KAL1900509.1"/>
    </source>
</evidence>
<protein>
    <submittedName>
        <fullName evidence="5">Phosphatidylinositol 4,5-bisphosphate-binding protein</fullName>
    </submittedName>
</protein>
<evidence type="ECO:0000256" key="1">
    <source>
        <dbReference type="ARBA" id="ARBA00022553"/>
    </source>
</evidence>
<evidence type="ECO:0000313" key="6">
    <source>
        <dbReference type="Proteomes" id="UP001583186"/>
    </source>
</evidence>
<dbReference type="EMBL" id="JAWCUI010000009">
    <property type="protein sequence ID" value="KAL1900509.1"/>
    <property type="molecule type" value="Genomic_DNA"/>
</dbReference>
<dbReference type="Proteomes" id="UP001583186">
    <property type="component" value="Unassembled WGS sequence"/>
</dbReference>
<dbReference type="InterPro" id="IPR011993">
    <property type="entry name" value="PH-like_dom_sf"/>
</dbReference>
<dbReference type="Pfam" id="PF20400">
    <property type="entry name" value="BAR_4"/>
    <property type="match status" value="1"/>
</dbReference>
<feature type="compositionally biased region" description="Low complexity" evidence="3">
    <location>
        <begin position="942"/>
        <end position="953"/>
    </location>
</feature>
<feature type="compositionally biased region" description="Low complexity" evidence="3">
    <location>
        <begin position="716"/>
        <end position="735"/>
    </location>
</feature>
<feature type="compositionally biased region" description="Gly residues" evidence="3">
    <location>
        <begin position="158"/>
        <end position="169"/>
    </location>
</feature>
<feature type="compositionally biased region" description="Polar residues" evidence="3">
    <location>
        <begin position="170"/>
        <end position="181"/>
    </location>
</feature>
<dbReference type="SMART" id="SM00233">
    <property type="entry name" value="PH"/>
    <property type="match status" value="1"/>
</dbReference>
<accession>A0ABR3ZK36</accession>
<feature type="domain" description="PH" evidence="4">
    <location>
        <begin position="501"/>
        <end position="604"/>
    </location>
</feature>
<reference evidence="5 6" key="1">
    <citation type="journal article" date="2024" name="IMA Fungus">
        <title>IMA Genome - F19 : A genome assembly and annotation guide to empower mycologists, including annotated draft genome sequences of Ceratocystis pirilliformis, Diaporthe australafricana, Fusarium ophioides, Paecilomyces lecythidis, and Sporothrix stenoceras.</title>
        <authorList>
            <person name="Aylward J."/>
            <person name="Wilson A.M."/>
            <person name="Visagie C.M."/>
            <person name="Spraker J."/>
            <person name="Barnes I."/>
            <person name="Buitendag C."/>
            <person name="Ceriani C."/>
            <person name="Del Mar Angel L."/>
            <person name="du Plessis D."/>
            <person name="Fuchs T."/>
            <person name="Gasser K."/>
            <person name="Kramer D."/>
            <person name="Li W."/>
            <person name="Munsamy K."/>
            <person name="Piso A."/>
            <person name="Price J.L."/>
            <person name="Sonnekus B."/>
            <person name="Thomas C."/>
            <person name="van der Nest A."/>
            <person name="van Dijk A."/>
            <person name="van Heerden A."/>
            <person name="van Vuuren N."/>
            <person name="Yilmaz N."/>
            <person name="Duong T.A."/>
            <person name="van der Merwe N.A."/>
            <person name="Wingfield M.J."/>
            <person name="Wingfield B.D."/>
        </authorList>
    </citation>
    <scope>NUCLEOTIDE SEQUENCE [LARGE SCALE GENOMIC DNA]</scope>
    <source>
        <strain evidence="5 6">CMW 5346</strain>
    </source>
</reference>
<evidence type="ECO:0000259" key="4">
    <source>
        <dbReference type="PROSITE" id="PS50003"/>
    </source>
</evidence>
<dbReference type="InterPro" id="IPR046869">
    <property type="entry name" value="SLM1/RGC1-like_PH"/>
</dbReference>
<keyword evidence="1" id="KW-0597">Phosphoprotein</keyword>
<dbReference type="InterPro" id="IPR043453">
    <property type="entry name" value="Slm1_PH"/>
</dbReference>
<proteinExistence type="predicted"/>
<feature type="compositionally biased region" description="Low complexity" evidence="3">
    <location>
        <begin position="90"/>
        <end position="115"/>
    </location>
</feature>
<evidence type="ECO:0000256" key="2">
    <source>
        <dbReference type="SAM" id="Coils"/>
    </source>
</evidence>
<name>A0ABR3ZK36_9PEZI</name>
<feature type="region of interest" description="Disordered" evidence="3">
    <location>
        <begin position="144"/>
        <end position="217"/>
    </location>
</feature>
<sequence length="1157" mass="122737">MAQQGHSGAGAGPGPIVGSAPVSNPNLNSSGYFSQPYLQAQAQQQPHSYAAPSHLPARSPYTDSQNFMPSTQNALSPDDDQTYQNTLANSQAATAAPSTQATPAPYHQQQQQHQYYGDEAGGPSGTSTGAMAAAAAVNGGRFNETWDASQRGSSIMDGDGGAYSDGGVSGTSTQQLPTRSNTLKKKSSLRRASSLHRSGSRRSMKAGSVRSLALQSRSDSDESHSAFYCPVPTKGNPTEVLAARFHAWRKILKDLISYHREIQSHYEQRAKSLQRLAATLNGSTLPPGFMTTGGLDDAAQQLRNFHKQAVSEAMKAREIEEDVILALTGLRTDLSQKIKEIKNISGDFRNNVDKEMDTTKKAVKNLQDNLGQAELDSSLSTGRQDPYLLRLMADRQLERQIQEENYLHQAFLNLEKSGRELESIVVGEIQKSYNAYVGILKREAGATWATVDELREGPIAMPKDQEWLSFIRNSDQFINPEIPIRSFQFITYPGQNHFACQEIRAGLLERKSKYLKSYTAGWYVLSPTHLHEFKSADKMQAPVMSLYLPEQKLGSHSNEGASSSKFVLKGRQTGGLHRGHTWVFRAESYDTMMAWFDDLYALTEKTPQEREDFARGHQQLQHTRSISRNSQHTYSSDGVVNEDDDEPFAVNSPAAMAGAAGGAKAAEDAYAPGSGQSASGVPLTQQTSVVASDPGMMGTNSVGDDAFTPGTTPGGASSQYRSQSASAAPSRRPSQGGRFPSDLQVNAQRGLEVQAAGIPISPTSAGGSGSQRGSATAADSTYGHLGPADSVVDAPSAAASDYGVIAAAGAIPGSQQHDLAPGSSSYDNNNNNNTNYAAYGAAGAAGVAAGAYGAAGAAGVAAGAYGAESWEAQQQKEQQLQQQQDQQAALLAQQQQTELDWRALRAQQEQLRLDQQRLYEQQEQQRQQMLLVQQQQQQQQQQTRAAQPAVPQQTSHQASHEQTSTDGTSQATLASRAQQAPPTVAPVIPMFVNVNDKSSPVNSSHSPSTDRSVNNINGPGSTTGDSGKAFNSSSDVAAAGLVGAGAGVVGGAAGAFAVHGYPNGVAREQQVYSSETQPTSGGVTTEAPFAATTGTTATVAAVGGANGTIGKEGNLVDHSAFGSGDRPSLADRKGSTATTLSHLHIPGEFPKTPAESR</sequence>
<feature type="region of interest" description="Disordered" evidence="3">
    <location>
        <begin position="1"/>
        <end position="129"/>
    </location>
</feature>
<feature type="compositionally biased region" description="Polar residues" evidence="3">
    <location>
        <begin position="61"/>
        <end position="75"/>
    </location>
</feature>
<dbReference type="SUPFAM" id="SSF103657">
    <property type="entry name" value="BAR/IMD domain-like"/>
    <property type="match status" value="1"/>
</dbReference>
<dbReference type="InterPro" id="IPR027267">
    <property type="entry name" value="AH/BAR_dom_sf"/>
</dbReference>
<comment type="caution">
    <text evidence="5">The sequence shown here is derived from an EMBL/GenBank/DDBJ whole genome shotgun (WGS) entry which is preliminary data.</text>
</comment>
<feature type="compositionally biased region" description="Polar residues" evidence="3">
    <location>
        <begin position="618"/>
        <end position="638"/>
    </location>
</feature>
<dbReference type="InterPro" id="IPR001849">
    <property type="entry name" value="PH_domain"/>
</dbReference>
<feature type="compositionally biased region" description="Polar residues" evidence="3">
    <location>
        <begin position="1009"/>
        <end position="1028"/>
    </location>
</feature>
<feature type="region of interest" description="Disordered" evidence="3">
    <location>
        <begin position="942"/>
        <end position="982"/>
    </location>
</feature>
<feature type="region of interest" description="Disordered" evidence="3">
    <location>
        <begin position="995"/>
        <end position="1028"/>
    </location>
</feature>
<feature type="compositionally biased region" description="Polar residues" evidence="3">
    <location>
        <begin position="21"/>
        <end position="33"/>
    </location>
</feature>
<feature type="coiled-coil region" evidence="2">
    <location>
        <begin position="349"/>
        <end position="376"/>
    </location>
</feature>
<feature type="region of interest" description="Disordered" evidence="3">
    <location>
        <begin position="758"/>
        <end position="781"/>
    </location>
</feature>
<feature type="compositionally biased region" description="Polar residues" evidence="3">
    <location>
        <begin position="954"/>
        <end position="981"/>
    </location>
</feature>
<dbReference type="PANTHER" id="PTHR31941:SF16">
    <property type="entry name" value="PHOSPHATIDYLINOSITOL 4,5-BISPHOSPHATE-BINDING PROTEIN SLM1-RELATED"/>
    <property type="match status" value="1"/>
</dbReference>
<keyword evidence="6" id="KW-1185">Reference proteome</keyword>
<feature type="region of interest" description="Disordered" evidence="3">
    <location>
        <begin position="691"/>
        <end position="742"/>
    </location>
</feature>
<dbReference type="PANTHER" id="PTHR31941">
    <property type="entry name" value="CYTOSKELETAL SIGNALING PROTEIN SLM1"/>
    <property type="match status" value="1"/>
</dbReference>
<dbReference type="Gene3D" id="1.20.1270.60">
    <property type="entry name" value="Arfaptin homology (AH) domain/BAR domain"/>
    <property type="match status" value="1"/>
</dbReference>
<dbReference type="SUPFAM" id="SSF50729">
    <property type="entry name" value="PH domain-like"/>
    <property type="match status" value="1"/>
</dbReference>
<feature type="region of interest" description="Disordered" evidence="3">
    <location>
        <begin position="1121"/>
        <end position="1157"/>
    </location>
</feature>